<feature type="transmembrane region" description="Helical" evidence="1">
    <location>
        <begin position="22"/>
        <end position="41"/>
    </location>
</feature>
<dbReference type="AlphaFoldDB" id="A0A1G9APD9"/>
<keyword evidence="3" id="KW-1185">Reference proteome</keyword>
<protein>
    <recommendedName>
        <fullName evidence="4">Prepilin-type N-terminal cleavage/methylation domain-containing protein</fullName>
    </recommendedName>
</protein>
<name>A0A1G9APD9_9MICO</name>
<keyword evidence="1" id="KW-0812">Transmembrane</keyword>
<keyword evidence="1" id="KW-0472">Membrane</keyword>
<evidence type="ECO:0000313" key="2">
    <source>
        <dbReference type="EMBL" id="SDK29229.1"/>
    </source>
</evidence>
<dbReference type="EMBL" id="FNFU01000004">
    <property type="protein sequence ID" value="SDK29229.1"/>
    <property type="molecule type" value="Genomic_DNA"/>
</dbReference>
<proteinExistence type="predicted"/>
<keyword evidence="1" id="KW-1133">Transmembrane helix</keyword>
<dbReference type="Proteomes" id="UP000198701">
    <property type="component" value="Unassembled WGS sequence"/>
</dbReference>
<reference evidence="2 3" key="1">
    <citation type="submission" date="2016-10" db="EMBL/GenBank/DDBJ databases">
        <authorList>
            <person name="de Groot N.N."/>
        </authorList>
    </citation>
    <scope>NUCLEOTIDE SEQUENCE [LARGE SCALE GENOMIC DNA]</scope>
    <source>
        <strain evidence="2 3">CGMCC 1.5382</strain>
    </source>
</reference>
<sequence>MPSRSGVSGRESAEVGFSLIELLIYMVLAVVVLLVVGSLLINSLTAERTVRDAAQSSSTGQLVSKSVGQGVRNSSSIWRSPAGAVPQVLIVRTAGTASTESWFCQAWSFQNGQIRSTSSPDLIPTTTANIATWTLIGDGMAPVAGFPVFGGSGRTVVLKLDVDSGKGQPLRIETSLHSRQPVPATGVEVSLPCF</sequence>
<gene>
    <name evidence="2" type="ORF">SAMN05216282_104203</name>
</gene>
<evidence type="ECO:0008006" key="4">
    <source>
        <dbReference type="Google" id="ProtNLM"/>
    </source>
</evidence>
<dbReference type="OrthoDB" id="5117911at2"/>
<dbReference type="STRING" id="386301.SAMN05216282_104203"/>
<evidence type="ECO:0000256" key="1">
    <source>
        <dbReference type="SAM" id="Phobius"/>
    </source>
</evidence>
<evidence type="ECO:0000313" key="3">
    <source>
        <dbReference type="Proteomes" id="UP000198701"/>
    </source>
</evidence>
<accession>A0A1G9APD9</accession>
<dbReference type="RefSeq" id="WP_092322399.1">
    <property type="nucleotide sequence ID" value="NZ_FNFU01000004.1"/>
</dbReference>
<organism evidence="2 3">
    <name type="scientific">Cryobacterium psychrotolerans</name>
    <dbReference type="NCBI Taxonomy" id="386301"/>
    <lineage>
        <taxon>Bacteria</taxon>
        <taxon>Bacillati</taxon>
        <taxon>Actinomycetota</taxon>
        <taxon>Actinomycetes</taxon>
        <taxon>Micrococcales</taxon>
        <taxon>Microbacteriaceae</taxon>
        <taxon>Cryobacterium</taxon>
    </lineage>
</organism>